<name>A0A2K9PL46_9FLAO</name>
<dbReference type="KEGG" id="fek:C1H87_03290"/>
<reference evidence="2 3" key="1">
    <citation type="submission" date="2018-01" db="EMBL/GenBank/DDBJ databases">
        <title>Complete genome sequence of Flavivirga eckloniae ECD14 isolated from seaweed Ecklonia cava.</title>
        <authorList>
            <person name="Lee J.H."/>
            <person name="Baik K.S."/>
            <person name="Seong C.N."/>
        </authorList>
    </citation>
    <scope>NUCLEOTIDE SEQUENCE [LARGE SCALE GENOMIC DNA]</scope>
    <source>
        <strain evidence="2 3">ECD14</strain>
    </source>
</reference>
<dbReference type="AlphaFoldDB" id="A0A2K9PL46"/>
<feature type="region of interest" description="Disordered" evidence="1">
    <location>
        <begin position="21"/>
        <end position="61"/>
    </location>
</feature>
<dbReference type="PROSITE" id="PS51257">
    <property type="entry name" value="PROKAR_LIPOPROTEIN"/>
    <property type="match status" value="1"/>
</dbReference>
<accession>A0A2K9PL46</accession>
<sequence length="282" mass="30726">MKYYTLLFVLFIALSCSKKEDDTIPQNDIPSQNDDNQDNTDGDGQDDDTPGDDQDNTTSLIDNFDGTGALIDYTTNNASALPNVSRASGRYRAALTDNTDNKTLHYNQDQGRLDAKLVTFPFEFIARNIGIGTIADSQIAPTSDNNPYNFCGVQVHVEDFNSINSSHVVVGHRGSTGFTIEGKNTLNGDSSVNDIGENTVPEGRADIRIVGNNDKTLTVYWQRPNLTGNSSSDDWTLYNDNGLLPGTAPTYGDNVYVGLITYAFYSTGVPFVGTCDSIEIKK</sequence>
<evidence type="ECO:0000313" key="3">
    <source>
        <dbReference type="Proteomes" id="UP000235826"/>
    </source>
</evidence>
<protein>
    <submittedName>
        <fullName evidence="2">Uncharacterized protein</fullName>
    </submittedName>
</protein>
<feature type="compositionally biased region" description="Acidic residues" evidence="1">
    <location>
        <begin position="35"/>
        <end position="55"/>
    </location>
</feature>
<keyword evidence="3" id="KW-1185">Reference proteome</keyword>
<dbReference type="RefSeq" id="WP_102754450.1">
    <property type="nucleotide sequence ID" value="NZ_CP025791.1"/>
</dbReference>
<dbReference type="OrthoDB" id="1158421at2"/>
<dbReference type="Proteomes" id="UP000235826">
    <property type="component" value="Chromosome"/>
</dbReference>
<proteinExistence type="predicted"/>
<gene>
    <name evidence="2" type="ORF">C1H87_03290</name>
</gene>
<evidence type="ECO:0000313" key="2">
    <source>
        <dbReference type="EMBL" id="AUP77791.1"/>
    </source>
</evidence>
<dbReference type="EMBL" id="CP025791">
    <property type="protein sequence ID" value="AUP77791.1"/>
    <property type="molecule type" value="Genomic_DNA"/>
</dbReference>
<organism evidence="2 3">
    <name type="scientific">Flavivirga eckloniae</name>
    <dbReference type="NCBI Taxonomy" id="1803846"/>
    <lineage>
        <taxon>Bacteria</taxon>
        <taxon>Pseudomonadati</taxon>
        <taxon>Bacteroidota</taxon>
        <taxon>Flavobacteriia</taxon>
        <taxon>Flavobacteriales</taxon>
        <taxon>Flavobacteriaceae</taxon>
        <taxon>Flavivirga</taxon>
    </lineage>
</organism>
<evidence type="ECO:0000256" key="1">
    <source>
        <dbReference type="SAM" id="MobiDB-lite"/>
    </source>
</evidence>